<evidence type="ECO:0000256" key="1">
    <source>
        <dbReference type="SAM" id="MobiDB-lite"/>
    </source>
</evidence>
<evidence type="ECO:0000313" key="2">
    <source>
        <dbReference type="EMBL" id="GAA4765301.1"/>
    </source>
</evidence>
<dbReference type="InterPro" id="IPR029058">
    <property type="entry name" value="AB_hydrolase_fold"/>
</dbReference>
<accession>A0ABP8ZUR6</accession>
<feature type="compositionally biased region" description="Polar residues" evidence="1">
    <location>
        <begin position="386"/>
        <end position="401"/>
    </location>
</feature>
<comment type="caution">
    <text evidence="2">The sequence shown here is derived from an EMBL/GenBank/DDBJ whole genome shotgun (WGS) entry which is preliminary data.</text>
</comment>
<dbReference type="EMBL" id="BAABJV010000001">
    <property type="protein sequence ID" value="GAA4765301.1"/>
    <property type="molecule type" value="Genomic_DNA"/>
</dbReference>
<dbReference type="Gene3D" id="3.40.50.1820">
    <property type="entry name" value="alpha/beta hydrolase"/>
    <property type="match status" value="1"/>
</dbReference>
<organism evidence="2 3">
    <name type="scientific">Streptomyces sanyensis</name>
    <dbReference type="NCBI Taxonomy" id="568869"/>
    <lineage>
        <taxon>Bacteria</taxon>
        <taxon>Bacillati</taxon>
        <taxon>Actinomycetota</taxon>
        <taxon>Actinomycetes</taxon>
        <taxon>Kitasatosporales</taxon>
        <taxon>Streptomycetaceae</taxon>
        <taxon>Streptomyces</taxon>
    </lineage>
</organism>
<evidence type="ECO:0008006" key="4">
    <source>
        <dbReference type="Google" id="ProtNLM"/>
    </source>
</evidence>
<gene>
    <name evidence="2" type="ORF">GCM10023329_09160</name>
</gene>
<protein>
    <recommendedName>
        <fullName evidence="4">DUF676 domain-containing protein</fullName>
    </recommendedName>
</protein>
<dbReference type="Proteomes" id="UP001501147">
    <property type="component" value="Unassembled WGS sequence"/>
</dbReference>
<name>A0ABP8ZUR6_9ACTN</name>
<proteinExistence type="predicted"/>
<feature type="region of interest" description="Disordered" evidence="1">
    <location>
        <begin position="385"/>
        <end position="448"/>
    </location>
</feature>
<sequence length="719" mass="76150">MSEPAERDVIAAFEGAAPIALAATPPKELVAPAPHPDDTWQLPGGTAWVYYGEGNSGLVRPVLMADGFNSGPSSLDELWAGLQGSACPLIRELRRRGRDVVLIGFDERSASILDNASTATEAVRRAAAERPGRTRLAVGGFSMGGLVTRYALARMETEGIDHQAGVYFSYDSPHNGAHIPLSLQAFAHYIRRLDSRFSDQMNSPAAQQLLWRHIEDWSDKPGVSPLRTQFLDELERVGGWPRIPRILAVANGTGDGTGNGIEPGTTAVKGKGLAITGTDLRTMPPEGDSLAATLRVVTAQRNDVLAENLPDVAGAPGGTLESFRILADVLNKIIGLGVDTPVEDHCFVPSVSAVAVRGLDTHQDLYADIVSLPPDEAQVDDFSARRGTNATPRSPRNSAPGSWTACPTDRPGAARRAAGPERGLRPSARPTPAGGTTRSAAAGTLGRRARARWFPPPARWPTGPGVTDCFIRRVRPDEALGRNGRPPASVLILPVLGRVPAGVDGGVAEGSPEAIVGYRRQWGAAQVRVQLRTPVGSEAAADSRGLVHGPVGGAPDPFDHPLCRPPAVVVPAAVRLLQHRAQSQDERGGLFRPWWGCTALHGLQGRPDLGVPLQACFGGQPAQLPPCGLGHPLTRQDREECAELLEVVQVARVQEVLGAAGEVQLRQPLVRCGKRLVGAAPLREGRACPLPEQSAVERDGTPVPAAFEPVGQLCQISAQ</sequence>
<keyword evidence="3" id="KW-1185">Reference proteome</keyword>
<dbReference type="SUPFAM" id="SSF53474">
    <property type="entry name" value="alpha/beta-Hydrolases"/>
    <property type="match status" value="1"/>
</dbReference>
<reference evidence="3" key="1">
    <citation type="journal article" date="2019" name="Int. J. Syst. Evol. Microbiol.">
        <title>The Global Catalogue of Microorganisms (GCM) 10K type strain sequencing project: providing services to taxonomists for standard genome sequencing and annotation.</title>
        <authorList>
            <consortium name="The Broad Institute Genomics Platform"/>
            <consortium name="The Broad Institute Genome Sequencing Center for Infectious Disease"/>
            <person name="Wu L."/>
            <person name="Ma J."/>
        </authorList>
    </citation>
    <scope>NUCLEOTIDE SEQUENCE [LARGE SCALE GENOMIC DNA]</scope>
    <source>
        <strain evidence="3">JCM 18324</strain>
    </source>
</reference>
<feature type="compositionally biased region" description="Low complexity" evidence="1">
    <location>
        <begin position="431"/>
        <end position="446"/>
    </location>
</feature>
<evidence type="ECO:0000313" key="3">
    <source>
        <dbReference type="Proteomes" id="UP001501147"/>
    </source>
</evidence>